<keyword evidence="7 13" id="KW-0653">Protein transport</keyword>
<comment type="function">
    <text evidence="13">Required for the insertion and/or proper folding and/or complex formation of integral membrane proteins into the membrane. Involved in integration of membrane proteins that insert both dependently and independently of the Sec translocase complex, as well as at least some lipoproteins. Aids folding of multispanning membrane proteins.</text>
</comment>
<dbReference type="Pfam" id="PF02096">
    <property type="entry name" value="60KD_IMP"/>
    <property type="match status" value="1"/>
</dbReference>
<evidence type="ECO:0000259" key="15">
    <source>
        <dbReference type="Pfam" id="PF14849"/>
    </source>
</evidence>
<accession>A0A1G6WIJ0</accession>
<name>A0A1G6WIJ0_9GAMM</name>
<feature type="domain" description="Membrane insertase YidC N-terminal" evidence="15">
    <location>
        <begin position="76"/>
        <end position="354"/>
    </location>
</feature>
<keyword evidence="17" id="KW-1185">Reference proteome</keyword>
<dbReference type="PRINTS" id="PR00701">
    <property type="entry name" value="60KDINNERMP"/>
</dbReference>
<comment type="subcellular location">
    <subcellularLocation>
        <location evidence="1">Cell inner membrane</location>
        <topology evidence="1">Multi-pass membrane protein</topology>
    </subcellularLocation>
    <subcellularLocation>
        <location evidence="13">Cell membrane</location>
        <topology evidence="13">Multi-pass membrane protein</topology>
    </subcellularLocation>
</comment>
<feature type="transmembrane region" description="Helical" evidence="13">
    <location>
        <begin position="505"/>
        <end position="528"/>
    </location>
</feature>
<dbReference type="STRING" id="265719.SAMN04488509_10518"/>
<feature type="transmembrane region" description="Helical" evidence="13">
    <location>
        <begin position="428"/>
        <end position="450"/>
    </location>
</feature>
<dbReference type="NCBIfam" id="TIGR03593">
    <property type="entry name" value="yidC_nterm"/>
    <property type="match status" value="1"/>
</dbReference>
<dbReference type="CDD" id="cd19961">
    <property type="entry name" value="EcYidC-like_peri"/>
    <property type="match status" value="1"/>
</dbReference>
<evidence type="ECO:0000259" key="14">
    <source>
        <dbReference type="Pfam" id="PF02096"/>
    </source>
</evidence>
<dbReference type="AlphaFoldDB" id="A0A1G6WIJ0"/>
<dbReference type="InterPro" id="IPR047196">
    <property type="entry name" value="YidC_ALB_C"/>
</dbReference>
<dbReference type="InterPro" id="IPR028053">
    <property type="entry name" value="Membr_insert_YidC_N"/>
</dbReference>
<keyword evidence="4 13" id="KW-0813">Transport</keyword>
<comment type="subunit">
    <text evidence="13">Interacts with the Sec translocase complex via SecD. Specifically interacts with transmembrane segments of nascent integral membrane proteins during membrane integration.</text>
</comment>
<keyword evidence="6 13" id="KW-0812">Transmembrane</keyword>
<keyword evidence="5 13" id="KW-1003">Cell membrane</keyword>
<evidence type="ECO:0000256" key="3">
    <source>
        <dbReference type="ARBA" id="ARBA00015325"/>
    </source>
</evidence>
<evidence type="ECO:0000313" key="17">
    <source>
        <dbReference type="Proteomes" id="UP000199603"/>
    </source>
</evidence>
<feature type="transmembrane region" description="Helical" evidence="13">
    <location>
        <begin position="462"/>
        <end position="484"/>
    </location>
</feature>
<keyword evidence="9 13" id="KW-0472">Membrane</keyword>
<dbReference type="GO" id="GO:0051205">
    <property type="term" value="P:protein insertion into membrane"/>
    <property type="evidence" value="ECO:0007669"/>
    <property type="project" value="TreeGrafter"/>
</dbReference>
<organism evidence="16 17">
    <name type="scientific">Aquimonas voraii</name>
    <dbReference type="NCBI Taxonomy" id="265719"/>
    <lineage>
        <taxon>Bacteria</taxon>
        <taxon>Pseudomonadati</taxon>
        <taxon>Pseudomonadota</taxon>
        <taxon>Gammaproteobacteria</taxon>
        <taxon>Lysobacterales</taxon>
        <taxon>Lysobacteraceae</taxon>
        <taxon>Aquimonas</taxon>
    </lineage>
</organism>
<dbReference type="Pfam" id="PF14849">
    <property type="entry name" value="YidC_periplas"/>
    <property type="match status" value="1"/>
</dbReference>
<evidence type="ECO:0000256" key="13">
    <source>
        <dbReference type="HAMAP-Rule" id="MF_01810"/>
    </source>
</evidence>
<dbReference type="PANTHER" id="PTHR12428:SF65">
    <property type="entry name" value="CYTOCHROME C OXIDASE ASSEMBLY PROTEIN COX18, MITOCHONDRIAL"/>
    <property type="match status" value="1"/>
</dbReference>
<dbReference type="HAMAP" id="MF_01810">
    <property type="entry name" value="YidC_type1"/>
    <property type="match status" value="1"/>
</dbReference>
<evidence type="ECO:0000256" key="9">
    <source>
        <dbReference type="ARBA" id="ARBA00023136"/>
    </source>
</evidence>
<dbReference type="EMBL" id="FNAG01000005">
    <property type="protein sequence ID" value="SDD65702.1"/>
    <property type="molecule type" value="Genomic_DNA"/>
</dbReference>
<evidence type="ECO:0000256" key="1">
    <source>
        <dbReference type="ARBA" id="ARBA00004429"/>
    </source>
</evidence>
<proteinExistence type="inferred from homology"/>
<dbReference type="NCBIfam" id="TIGR03592">
    <property type="entry name" value="yidC_oxa1_cterm"/>
    <property type="match status" value="1"/>
</dbReference>
<keyword evidence="10 13" id="KW-0143">Chaperone</keyword>
<evidence type="ECO:0000256" key="5">
    <source>
        <dbReference type="ARBA" id="ARBA00022475"/>
    </source>
</evidence>
<dbReference type="NCBIfam" id="NF002353">
    <property type="entry name" value="PRK01318.1-4"/>
    <property type="match status" value="1"/>
</dbReference>
<evidence type="ECO:0000256" key="8">
    <source>
        <dbReference type="ARBA" id="ARBA00022989"/>
    </source>
</evidence>
<evidence type="ECO:0000313" key="16">
    <source>
        <dbReference type="EMBL" id="SDD65702.1"/>
    </source>
</evidence>
<evidence type="ECO:0000256" key="11">
    <source>
        <dbReference type="ARBA" id="ARBA00033245"/>
    </source>
</evidence>
<dbReference type="PANTHER" id="PTHR12428">
    <property type="entry name" value="OXA1"/>
    <property type="match status" value="1"/>
</dbReference>
<dbReference type="RefSeq" id="WP_091242113.1">
    <property type="nucleotide sequence ID" value="NZ_FNAG01000005.1"/>
</dbReference>
<dbReference type="Proteomes" id="UP000199603">
    <property type="component" value="Unassembled WGS sequence"/>
</dbReference>
<evidence type="ECO:0000256" key="6">
    <source>
        <dbReference type="ARBA" id="ARBA00022692"/>
    </source>
</evidence>
<evidence type="ECO:0000256" key="2">
    <source>
        <dbReference type="ARBA" id="ARBA00010527"/>
    </source>
</evidence>
<feature type="transmembrane region" description="Helical" evidence="13">
    <location>
        <begin position="365"/>
        <end position="384"/>
    </location>
</feature>
<evidence type="ECO:0000256" key="12">
    <source>
        <dbReference type="ARBA" id="ARBA00033342"/>
    </source>
</evidence>
<sequence length="555" mass="61679">MNQARTFLLIAWLMVAYLAWDTWQQDYSRPRPQAAEQIEQATPPAAGELPEFQPGASTSAVAGAAPAAATASAGQRLSVRTDVLDLVIDTQGASLVQADLLAYAQEPKSGSPPVRLLSTQAQRYFIGQSGYVGTRADLPNHLSLFRADTDRFDLGDEARLEVPLRWTSADGLSLVRTFVFERGSYVIDVQDRFENASGEPVQLSAYRQLVRVTPPALPGSSFTNPAAYSFVGAAWYSPQTKFEKRKFVDFSEGPTELTASQGWVAMLEHYFFAAWIPTSEESQTFSTATEDGGRHRIRAVGPQLSVAPGAAIENSARLYVGPKLQDRLEAIAPGLKLTMDYGVFTLLAQPMAWLLGVLHDITGNWGWAIVLLVVILKLALFKLSEAQYKSFAKMRAVQPRIEALKERYGEDRQKFQTAMMELYKKEKINPMGGCLPILIQIPIFISLYWVLIEAVELRHAPWILWIHNLTAPDPYFILPVLNLLTMWATQKLSPTPGMDPMQKRIMQIMPIAFGVMFAFFPAGLVLYWTTNGALGLLQQWIILRRHGDQATPKAA</sequence>
<dbReference type="GO" id="GO:0015031">
    <property type="term" value="P:protein transport"/>
    <property type="evidence" value="ECO:0007669"/>
    <property type="project" value="UniProtKB-KW"/>
</dbReference>
<dbReference type="InterPro" id="IPR038221">
    <property type="entry name" value="YidC_periplasmic_sf"/>
</dbReference>
<reference evidence="16 17" key="1">
    <citation type="submission" date="2016-10" db="EMBL/GenBank/DDBJ databases">
        <authorList>
            <person name="de Groot N.N."/>
        </authorList>
    </citation>
    <scope>NUCLEOTIDE SEQUENCE [LARGE SCALE GENOMIC DNA]</scope>
    <source>
        <strain evidence="16 17">DSM 16957</strain>
    </source>
</reference>
<dbReference type="OrthoDB" id="9780552at2"/>
<dbReference type="Gene3D" id="2.70.98.90">
    <property type="match status" value="1"/>
</dbReference>
<keyword evidence="8 13" id="KW-1133">Transmembrane helix</keyword>
<feature type="domain" description="Membrane insertase YidC/Oxa/ALB C-terminal" evidence="14">
    <location>
        <begin position="365"/>
        <end position="543"/>
    </location>
</feature>
<dbReference type="PRINTS" id="PR01900">
    <property type="entry name" value="YIDCPROTEIN"/>
</dbReference>
<protein>
    <recommendedName>
        <fullName evidence="3 13">Membrane protein insertase YidC</fullName>
    </recommendedName>
    <alternativeName>
        <fullName evidence="12 13">Foldase YidC</fullName>
    </alternativeName>
    <alternativeName>
        <fullName evidence="11 13">Membrane integrase YidC</fullName>
    </alternativeName>
    <alternativeName>
        <fullName evidence="13">Membrane protein YidC</fullName>
    </alternativeName>
</protein>
<dbReference type="GO" id="GO:0032977">
    <property type="term" value="F:membrane insertase activity"/>
    <property type="evidence" value="ECO:0007669"/>
    <property type="project" value="InterPro"/>
</dbReference>
<evidence type="ECO:0000256" key="4">
    <source>
        <dbReference type="ARBA" id="ARBA00022448"/>
    </source>
</evidence>
<dbReference type="InterPro" id="IPR001708">
    <property type="entry name" value="YidC/ALB3/OXA1/COX18"/>
</dbReference>
<dbReference type="NCBIfam" id="NF002352">
    <property type="entry name" value="PRK01318.1-3"/>
    <property type="match status" value="1"/>
</dbReference>
<dbReference type="InterPro" id="IPR028055">
    <property type="entry name" value="YidC/Oxa/ALB_C"/>
</dbReference>
<evidence type="ECO:0000256" key="7">
    <source>
        <dbReference type="ARBA" id="ARBA00022927"/>
    </source>
</evidence>
<gene>
    <name evidence="13" type="primary">yidC</name>
    <name evidence="16" type="ORF">SAMN04488509_10518</name>
</gene>
<dbReference type="GO" id="GO:0005886">
    <property type="term" value="C:plasma membrane"/>
    <property type="evidence" value="ECO:0007669"/>
    <property type="project" value="UniProtKB-SubCell"/>
</dbReference>
<comment type="similarity">
    <text evidence="2 13">Belongs to the OXA1/ALB3/YidC family. Type 1 subfamily.</text>
</comment>
<dbReference type="InterPro" id="IPR019998">
    <property type="entry name" value="Membr_insert_YidC"/>
</dbReference>
<evidence type="ECO:0000256" key="10">
    <source>
        <dbReference type="ARBA" id="ARBA00023186"/>
    </source>
</evidence>
<dbReference type="CDD" id="cd20070">
    <property type="entry name" value="5TM_YidC_Alb3"/>
    <property type="match status" value="1"/>
</dbReference>